<feature type="transmembrane region" description="Helical" evidence="1">
    <location>
        <begin position="74"/>
        <end position="100"/>
    </location>
</feature>
<comment type="caution">
    <text evidence="2">The sequence shown here is derived from an EMBL/GenBank/DDBJ whole genome shotgun (WGS) entry which is preliminary data.</text>
</comment>
<dbReference type="RefSeq" id="WP_377817528.1">
    <property type="nucleotide sequence ID" value="NZ_JBHSLU010000064.1"/>
</dbReference>
<sequence length="186" mass="20741">MRDDRPIPAAVEAAPTLSSAISREPASSVRRAHPTLWHGALRRYLAPVAIGNLIWEFFQMPLYTIWWTGTWREIVFAAVHCTGGDLLIALSSLTAALLLVGNGNWPEERFRAVAGLTILFGASYTVFSEWLNIVIRAAWAYSDLMPVIPMFGLEVGLSPLLQWLLIPTAAFLWVARWHRGMQSSPL</sequence>
<evidence type="ECO:0000313" key="3">
    <source>
        <dbReference type="Proteomes" id="UP001596060"/>
    </source>
</evidence>
<keyword evidence="3" id="KW-1185">Reference proteome</keyword>
<feature type="transmembrane region" description="Helical" evidence="1">
    <location>
        <begin position="44"/>
        <end position="68"/>
    </location>
</feature>
<keyword evidence="1" id="KW-1133">Transmembrane helix</keyword>
<keyword evidence="1" id="KW-0472">Membrane</keyword>
<organism evidence="2 3">
    <name type="scientific">Bosea massiliensis</name>
    <dbReference type="NCBI Taxonomy" id="151419"/>
    <lineage>
        <taxon>Bacteria</taxon>
        <taxon>Pseudomonadati</taxon>
        <taxon>Pseudomonadota</taxon>
        <taxon>Alphaproteobacteria</taxon>
        <taxon>Hyphomicrobiales</taxon>
        <taxon>Boseaceae</taxon>
        <taxon>Bosea</taxon>
    </lineage>
</organism>
<proteinExistence type="predicted"/>
<evidence type="ECO:0000256" key="1">
    <source>
        <dbReference type="SAM" id="Phobius"/>
    </source>
</evidence>
<evidence type="ECO:0008006" key="4">
    <source>
        <dbReference type="Google" id="ProtNLM"/>
    </source>
</evidence>
<keyword evidence="1" id="KW-0812">Transmembrane</keyword>
<feature type="transmembrane region" description="Helical" evidence="1">
    <location>
        <begin position="112"/>
        <end position="135"/>
    </location>
</feature>
<protein>
    <recommendedName>
        <fullName evidence="4">Rod shape-determining protein MreD</fullName>
    </recommendedName>
</protein>
<reference evidence="3" key="1">
    <citation type="journal article" date="2019" name="Int. J. Syst. Evol. Microbiol.">
        <title>The Global Catalogue of Microorganisms (GCM) 10K type strain sequencing project: providing services to taxonomists for standard genome sequencing and annotation.</title>
        <authorList>
            <consortium name="The Broad Institute Genomics Platform"/>
            <consortium name="The Broad Institute Genome Sequencing Center for Infectious Disease"/>
            <person name="Wu L."/>
            <person name="Ma J."/>
        </authorList>
    </citation>
    <scope>NUCLEOTIDE SEQUENCE [LARGE SCALE GENOMIC DNA]</scope>
    <source>
        <strain evidence="3">CCUG 43117</strain>
    </source>
</reference>
<name>A0ABW0P790_9HYPH</name>
<evidence type="ECO:0000313" key="2">
    <source>
        <dbReference type="EMBL" id="MFC5507617.1"/>
    </source>
</evidence>
<feature type="transmembrane region" description="Helical" evidence="1">
    <location>
        <begin position="155"/>
        <end position="175"/>
    </location>
</feature>
<gene>
    <name evidence="2" type="ORF">ACFPN9_20445</name>
</gene>
<dbReference type="Proteomes" id="UP001596060">
    <property type="component" value="Unassembled WGS sequence"/>
</dbReference>
<accession>A0ABW0P790</accession>
<dbReference type="EMBL" id="JBHSLU010000064">
    <property type="protein sequence ID" value="MFC5507617.1"/>
    <property type="molecule type" value="Genomic_DNA"/>
</dbReference>